<keyword evidence="2" id="KW-0472">Membrane</keyword>
<dbReference type="RefSeq" id="WP_105145580.1">
    <property type="nucleotide sequence ID" value="NZ_CP102141.1"/>
</dbReference>
<feature type="transmembrane region" description="Helical" evidence="2">
    <location>
        <begin position="118"/>
        <end position="138"/>
    </location>
</feature>
<evidence type="ECO:0000256" key="1">
    <source>
        <dbReference type="SAM" id="MobiDB-lite"/>
    </source>
</evidence>
<evidence type="ECO:0000313" key="4">
    <source>
        <dbReference type="Proteomes" id="UP001270004"/>
    </source>
</evidence>
<feature type="compositionally biased region" description="Low complexity" evidence="1">
    <location>
        <begin position="83"/>
        <end position="92"/>
    </location>
</feature>
<evidence type="ECO:0000256" key="2">
    <source>
        <dbReference type="SAM" id="Phobius"/>
    </source>
</evidence>
<dbReference type="CDD" id="cd16427">
    <property type="entry name" value="TraM-like"/>
    <property type="match status" value="1"/>
</dbReference>
<accession>A0AAW9DG98</accession>
<feature type="region of interest" description="Disordered" evidence="1">
    <location>
        <begin position="79"/>
        <end position="105"/>
    </location>
</feature>
<sequence length="263" mass="29563">MFQLFIRQSSYSGDFDSKDALISYLEKENAKCIAEELTAVCRILHVDAEGDILEKIDVTLPIFEGQTMDEVLMTFGNQKQKKLPLPSKAKTPTPKPSPKVEQPVPVETVKTSKNPFQFIAMLLALVGIGLGGLAFARIQSQEQVITQLSQRLEEEQELTSMSRKLDVFCRYFIPNYFSGNTSALDNFRQEGDWSAQTGTVQSVILESTSPKKKGYEVGYVINVNREGTISRHYLQLEIVKDEKGTFGFSVDKEPTLSEYPTKE</sequence>
<dbReference type="Gene3D" id="3.10.450.540">
    <property type="match status" value="1"/>
</dbReference>
<keyword evidence="2" id="KW-0812">Transmembrane</keyword>
<name>A0AAW9DG98_STRSU</name>
<dbReference type="AlphaFoldDB" id="A0AAW9DG98"/>
<organism evidence="3 4">
    <name type="scientific">Streptococcus suis</name>
    <dbReference type="NCBI Taxonomy" id="1307"/>
    <lineage>
        <taxon>Bacteria</taxon>
        <taxon>Bacillati</taxon>
        <taxon>Bacillota</taxon>
        <taxon>Bacilli</taxon>
        <taxon>Lactobacillales</taxon>
        <taxon>Streptococcaceae</taxon>
        <taxon>Streptococcus</taxon>
    </lineage>
</organism>
<protein>
    <submittedName>
        <fullName evidence="3">Uncharacterized protein</fullName>
    </submittedName>
</protein>
<proteinExistence type="predicted"/>
<dbReference type="Proteomes" id="UP001270004">
    <property type="component" value="Unassembled WGS sequence"/>
</dbReference>
<reference evidence="3" key="1">
    <citation type="submission" date="2023-11" db="EMBL/GenBank/DDBJ databases">
        <title>Antimicrobial resistance in invasive Streptococcus suis isolated in Spain and the associated genetic mechanisms.</title>
        <authorList>
            <person name="Uruen C."/>
            <person name="Arenas J.A."/>
        </authorList>
    </citation>
    <scope>NUCLEOTIDE SEQUENCE</scope>
    <source>
        <strain evidence="3">Ss_70</strain>
    </source>
</reference>
<dbReference type="EMBL" id="JAWWZK010000009">
    <property type="protein sequence ID" value="MDX5037765.1"/>
    <property type="molecule type" value="Genomic_DNA"/>
</dbReference>
<evidence type="ECO:0000313" key="3">
    <source>
        <dbReference type="EMBL" id="MDX5037765.1"/>
    </source>
</evidence>
<keyword evidence="2" id="KW-1133">Transmembrane helix</keyword>
<comment type="caution">
    <text evidence="3">The sequence shown here is derived from an EMBL/GenBank/DDBJ whole genome shotgun (WGS) entry which is preliminary data.</text>
</comment>
<gene>
    <name evidence="3" type="ORF">SHY70_05655</name>
</gene>